<protein>
    <submittedName>
        <fullName evidence="1">3410_t:CDS:1</fullName>
    </submittedName>
</protein>
<comment type="caution">
    <text evidence="1">The sequence shown here is derived from an EMBL/GenBank/DDBJ whole genome shotgun (WGS) entry which is preliminary data.</text>
</comment>
<reference evidence="1" key="1">
    <citation type="submission" date="2021-06" db="EMBL/GenBank/DDBJ databases">
        <authorList>
            <person name="Kallberg Y."/>
            <person name="Tangrot J."/>
            <person name="Rosling A."/>
        </authorList>
    </citation>
    <scope>NUCLEOTIDE SEQUENCE</scope>
    <source>
        <strain evidence="1">28 12/20/2015</strain>
    </source>
</reference>
<organism evidence="1 2">
    <name type="scientific">Cetraspora pellucida</name>
    <dbReference type="NCBI Taxonomy" id="1433469"/>
    <lineage>
        <taxon>Eukaryota</taxon>
        <taxon>Fungi</taxon>
        <taxon>Fungi incertae sedis</taxon>
        <taxon>Mucoromycota</taxon>
        <taxon>Glomeromycotina</taxon>
        <taxon>Glomeromycetes</taxon>
        <taxon>Diversisporales</taxon>
        <taxon>Gigasporaceae</taxon>
        <taxon>Cetraspora</taxon>
    </lineage>
</organism>
<dbReference type="Proteomes" id="UP000789366">
    <property type="component" value="Unassembled WGS sequence"/>
</dbReference>
<keyword evidence="2" id="KW-1185">Reference proteome</keyword>
<gene>
    <name evidence="1" type="ORF">SPELUC_LOCUS1281</name>
</gene>
<dbReference type="EMBL" id="CAJVPW010000658">
    <property type="protein sequence ID" value="CAG8461531.1"/>
    <property type="molecule type" value="Genomic_DNA"/>
</dbReference>
<evidence type="ECO:0000313" key="2">
    <source>
        <dbReference type="Proteomes" id="UP000789366"/>
    </source>
</evidence>
<sequence>MGYQGIEASIKNIEANENDMNAYIMLVENFFQHILNNIKNNEKIKVHSALVQRRKLYAKKKNIDLAEMKVHKRNQQPKGI</sequence>
<name>A0ACA9K9Y3_9GLOM</name>
<accession>A0ACA9K9Y3</accession>
<evidence type="ECO:0000313" key="1">
    <source>
        <dbReference type="EMBL" id="CAG8461531.1"/>
    </source>
</evidence>
<proteinExistence type="predicted"/>